<protein>
    <submittedName>
        <fullName evidence="1">Uncharacterized protein</fullName>
    </submittedName>
</protein>
<reference evidence="1 2" key="1">
    <citation type="journal article" date="2021" name="bioRxiv">
        <title>Chromosome-scale and haplotype-resolved genome assembly of a tetraploid potato cultivar.</title>
        <authorList>
            <person name="Sun H."/>
            <person name="Jiao W.-B."/>
            <person name="Krause K."/>
            <person name="Campoy J.A."/>
            <person name="Goel M."/>
            <person name="Folz-Donahue K."/>
            <person name="Kukat C."/>
            <person name="Huettel B."/>
            <person name="Schneeberger K."/>
        </authorList>
    </citation>
    <scope>NUCLEOTIDE SEQUENCE [LARGE SCALE GENOMIC DNA]</scope>
    <source>
        <strain evidence="1">SolTubOtavaFocal</strain>
        <tissue evidence="1">Leaves</tissue>
    </source>
</reference>
<evidence type="ECO:0000313" key="1">
    <source>
        <dbReference type="EMBL" id="KAH0776618.1"/>
    </source>
</evidence>
<accession>A0ABQ7W795</accession>
<keyword evidence="2" id="KW-1185">Reference proteome</keyword>
<dbReference type="Proteomes" id="UP000826656">
    <property type="component" value="Unassembled WGS sequence"/>
</dbReference>
<comment type="caution">
    <text evidence="1">The sequence shown here is derived from an EMBL/GenBank/DDBJ whole genome shotgun (WGS) entry which is preliminary data.</text>
</comment>
<proteinExistence type="predicted"/>
<gene>
    <name evidence="1" type="ORF">KY290_008029</name>
</gene>
<evidence type="ECO:0000313" key="2">
    <source>
        <dbReference type="Proteomes" id="UP000826656"/>
    </source>
</evidence>
<organism evidence="1 2">
    <name type="scientific">Solanum tuberosum</name>
    <name type="common">Potato</name>
    <dbReference type="NCBI Taxonomy" id="4113"/>
    <lineage>
        <taxon>Eukaryota</taxon>
        <taxon>Viridiplantae</taxon>
        <taxon>Streptophyta</taxon>
        <taxon>Embryophyta</taxon>
        <taxon>Tracheophyta</taxon>
        <taxon>Spermatophyta</taxon>
        <taxon>Magnoliopsida</taxon>
        <taxon>eudicotyledons</taxon>
        <taxon>Gunneridae</taxon>
        <taxon>Pentapetalae</taxon>
        <taxon>asterids</taxon>
        <taxon>lamiids</taxon>
        <taxon>Solanales</taxon>
        <taxon>Solanaceae</taxon>
        <taxon>Solanoideae</taxon>
        <taxon>Solaneae</taxon>
        <taxon>Solanum</taxon>
    </lineage>
</organism>
<sequence length="103" mass="12139">MEENLFGEKMKKTLIDQCGQKILPGSYTQMEFPRFEGGDPRGWILKAKNFDALDLFSWINREQTLLYSEELVKALQENYGPAEFQNPDEHLCSIQKKRFYTRV</sequence>
<dbReference type="EMBL" id="JAIVGD010000003">
    <property type="protein sequence ID" value="KAH0776618.1"/>
    <property type="molecule type" value="Genomic_DNA"/>
</dbReference>
<name>A0ABQ7W795_SOLTU</name>